<sequence length="303" mass="34661">MIPKYNEMYNELLTVLSEGSDFKFKDLVEKISDDLQLTEDERNELMGNKKSSVIYYRLAWTKTYLVKAGLVESVKRGVYKITKEGKRVINLDKKIDNQFLMNYPSFVDFFRPANLGDLSNIEKIEEINNTNTPDESIESAIRIINARLSSELLEIIFSKNPRFFESLVLDLLDKMGYAFNKESIKSTSYTNDEGIDGIIEEDRFGFNSIYTQAKRWTGVVGRPEIQKFLGAVAGQGGTKGLFITTSRFSEDAIAFAEKQLQVKLVLVDGEKLTELMIKYGLGVSVIKTYELKQIDNDYFEEEI</sequence>
<gene>
    <name evidence="3" type="ORF">SAMN02745191_0761</name>
</gene>
<dbReference type="OrthoDB" id="9803736at2"/>
<dbReference type="Gene3D" id="1.10.10.10">
    <property type="entry name" value="Winged helix-like DNA-binding domain superfamily/Winged helix DNA-binding domain"/>
    <property type="match status" value="1"/>
</dbReference>
<evidence type="ECO:0000313" key="3">
    <source>
        <dbReference type="EMBL" id="SJZ50335.1"/>
    </source>
</evidence>
<protein>
    <submittedName>
        <fullName evidence="3">Restriction system protein</fullName>
    </submittedName>
</protein>
<dbReference type="AlphaFoldDB" id="A0A1T4L6K9"/>
<evidence type="ECO:0000259" key="2">
    <source>
        <dbReference type="Pfam" id="PF14338"/>
    </source>
</evidence>
<dbReference type="InterPro" id="IPR007560">
    <property type="entry name" value="Restrct_endonuc_IV_Mrr"/>
</dbReference>
<dbReference type="SUPFAM" id="SSF52980">
    <property type="entry name" value="Restriction endonuclease-like"/>
    <property type="match status" value="1"/>
</dbReference>
<dbReference type="PANTHER" id="PTHR30015">
    <property type="entry name" value="MRR RESTRICTION SYSTEM PROTEIN"/>
    <property type="match status" value="1"/>
</dbReference>
<feature type="domain" description="Restriction system protein Mrr-like N-terminal" evidence="2">
    <location>
        <begin position="5"/>
        <end position="89"/>
    </location>
</feature>
<dbReference type="Pfam" id="PF14338">
    <property type="entry name" value="Mrr_N"/>
    <property type="match status" value="1"/>
</dbReference>
<evidence type="ECO:0000313" key="4">
    <source>
        <dbReference type="Proteomes" id="UP000243297"/>
    </source>
</evidence>
<dbReference type="InterPro" id="IPR052906">
    <property type="entry name" value="Type_IV_Methyl-Rstrct_Enzyme"/>
</dbReference>
<dbReference type="STRING" id="118967.SAMN02745191_0761"/>
<dbReference type="Gene3D" id="3.40.1350.10">
    <property type="match status" value="1"/>
</dbReference>
<dbReference type="Pfam" id="PF04471">
    <property type="entry name" value="Mrr_cat"/>
    <property type="match status" value="1"/>
</dbReference>
<dbReference type="PANTHER" id="PTHR30015:SF7">
    <property type="entry name" value="TYPE IV METHYL-DIRECTED RESTRICTION ENZYME ECOKMRR"/>
    <property type="match status" value="1"/>
</dbReference>
<dbReference type="InterPro" id="IPR011856">
    <property type="entry name" value="tRNA_endonuc-like_dom_sf"/>
</dbReference>
<feature type="domain" description="Restriction endonuclease type IV Mrr" evidence="1">
    <location>
        <begin position="160"/>
        <end position="276"/>
    </location>
</feature>
<evidence type="ECO:0000259" key="1">
    <source>
        <dbReference type="Pfam" id="PF04471"/>
    </source>
</evidence>
<keyword evidence="4" id="KW-1185">Reference proteome</keyword>
<organism evidence="3 4">
    <name type="scientific">Anaerorhabdus furcosa</name>
    <dbReference type="NCBI Taxonomy" id="118967"/>
    <lineage>
        <taxon>Bacteria</taxon>
        <taxon>Bacillati</taxon>
        <taxon>Bacillota</taxon>
        <taxon>Erysipelotrichia</taxon>
        <taxon>Erysipelotrichales</taxon>
        <taxon>Erysipelotrichaceae</taxon>
        <taxon>Anaerorhabdus</taxon>
    </lineage>
</organism>
<name>A0A1T4L6K9_9FIRM</name>
<dbReference type="GO" id="GO:0003677">
    <property type="term" value="F:DNA binding"/>
    <property type="evidence" value="ECO:0007669"/>
    <property type="project" value="InterPro"/>
</dbReference>
<dbReference type="GO" id="GO:0009307">
    <property type="term" value="P:DNA restriction-modification system"/>
    <property type="evidence" value="ECO:0007669"/>
    <property type="project" value="InterPro"/>
</dbReference>
<dbReference type="InterPro" id="IPR011335">
    <property type="entry name" value="Restrct_endonuc-II-like"/>
</dbReference>
<dbReference type="GO" id="GO:0015666">
    <property type="term" value="F:restriction endodeoxyribonuclease activity"/>
    <property type="evidence" value="ECO:0007669"/>
    <property type="project" value="TreeGrafter"/>
</dbReference>
<dbReference type="InterPro" id="IPR036388">
    <property type="entry name" value="WH-like_DNA-bd_sf"/>
</dbReference>
<dbReference type="RefSeq" id="WP_078711196.1">
    <property type="nucleotide sequence ID" value="NZ_FUWY01000002.1"/>
</dbReference>
<dbReference type="EMBL" id="FUWY01000002">
    <property type="protein sequence ID" value="SJZ50335.1"/>
    <property type="molecule type" value="Genomic_DNA"/>
</dbReference>
<dbReference type="InterPro" id="IPR025745">
    <property type="entry name" value="Mrr-like_N_dom"/>
</dbReference>
<accession>A0A1T4L6K9</accession>
<dbReference type="Proteomes" id="UP000243297">
    <property type="component" value="Unassembled WGS sequence"/>
</dbReference>
<proteinExistence type="predicted"/>
<reference evidence="4" key="1">
    <citation type="submission" date="2017-02" db="EMBL/GenBank/DDBJ databases">
        <authorList>
            <person name="Varghese N."/>
            <person name="Submissions S."/>
        </authorList>
    </citation>
    <scope>NUCLEOTIDE SEQUENCE [LARGE SCALE GENOMIC DNA]</scope>
    <source>
        <strain evidence="4">ATCC 25662</strain>
    </source>
</reference>